<dbReference type="InterPro" id="IPR040884">
    <property type="entry name" value="SLATT_1"/>
</dbReference>
<evidence type="ECO:0000313" key="4">
    <source>
        <dbReference type="EMBL" id="AFZ17253.1"/>
    </source>
</evidence>
<feature type="domain" description="SMODS and SLOG-associating 2TM effector" evidence="3">
    <location>
        <begin position="184"/>
        <end position="305"/>
    </location>
</feature>
<dbReference type="PATRIC" id="fig|1173027.3.peg.1514"/>
<evidence type="ECO:0000256" key="1">
    <source>
        <dbReference type="PROSITE-ProRule" id="PRU00339"/>
    </source>
</evidence>
<organism evidence="4 5">
    <name type="scientific">Allocoleopsis franciscana PCC 7113</name>
    <dbReference type="NCBI Taxonomy" id="1173027"/>
    <lineage>
        <taxon>Bacteria</taxon>
        <taxon>Bacillati</taxon>
        <taxon>Cyanobacteriota</taxon>
        <taxon>Cyanophyceae</taxon>
        <taxon>Coleofasciculales</taxon>
        <taxon>Coleofasciculaceae</taxon>
        <taxon>Allocoleopsis</taxon>
        <taxon>Allocoleopsis franciscana</taxon>
    </lineage>
</organism>
<feature type="transmembrane region" description="Helical" evidence="2">
    <location>
        <begin position="44"/>
        <end position="62"/>
    </location>
</feature>
<keyword evidence="2" id="KW-1133">Transmembrane helix</keyword>
<dbReference type="HOGENOM" id="CLU_290649_0_0_3"/>
<keyword evidence="2" id="KW-0812">Transmembrane</keyword>
<keyword evidence="2" id="KW-0472">Membrane</keyword>
<evidence type="ECO:0000313" key="5">
    <source>
        <dbReference type="Proteomes" id="UP000010471"/>
    </source>
</evidence>
<evidence type="ECO:0000256" key="2">
    <source>
        <dbReference type="SAM" id="Phobius"/>
    </source>
</evidence>
<dbReference type="InterPro" id="IPR011990">
    <property type="entry name" value="TPR-like_helical_dom_sf"/>
</dbReference>
<dbReference type="Pfam" id="PF18181">
    <property type="entry name" value="SLATT_1"/>
    <property type="match status" value="1"/>
</dbReference>
<dbReference type="InterPro" id="IPR019734">
    <property type="entry name" value="TPR_rpt"/>
</dbReference>
<gene>
    <name evidence="4" type="ORF">Mic7113_1369</name>
</gene>
<dbReference type="EMBL" id="CP003630">
    <property type="protein sequence ID" value="AFZ17253.1"/>
    <property type="molecule type" value="Genomic_DNA"/>
</dbReference>
<dbReference type="eggNOG" id="COG0457">
    <property type="taxonomic scope" value="Bacteria"/>
</dbReference>
<dbReference type="Pfam" id="PF20308">
    <property type="entry name" value="TPR-S"/>
    <property type="match status" value="1"/>
</dbReference>
<feature type="repeat" description="TPR" evidence="1">
    <location>
        <begin position="598"/>
        <end position="631"/>
    </location>
</feature>
<dbReference type="SUPFAM" id="SSF48452">
    <property type="entry name" value="TPR-like"/>
    <property type="match status" value="1"/>
</dbReference>
<dbReference type="AlphaFoldDB" id="K9WAJ7"/>
<evidence type="ECO:0000259" key="3">
    <source>
        <dbReference type="Pfam" id="PF18181"/>
    </source>
</evidence>
<dbReference type="InterPro" id="IPR046880">
    <property type="entry name" value="TPR-S"/>
</dbReference>
<protein>
    <recommendedName>
        <fullName evidence="3">SMODS and SLOG-associating 2TM effector domain-containing protein</fullName>
    </recommendedName>
</protein>
<feature type="transmembrane region" description="Helical" evidence="2">
    <location>
        <begin position="74"/>
        <end position="93"/>
    </location>
</feature>
<sequence>MMQNQIESLDKAQSLALETAWQRYAQLETNAEAAYKQYLRLRGWVMALAVVATLLAILTSRSDSSLMVSPLGQVLRASLILVPLIGSVMLVFANRLQQGQYWRVFRTGAQEIRKEIYLYRTLLQGQPQRHQWLLERVSQIQRQVVETIGSNWIIKPYTGEILPDYPGNEPNSVLVLTDLGPDDYLRDRVEAPLKSYSQELENIHQTRTRLQTGILAFGALSAFLPALSGSLNIWVAFTTSLGTALIIWLEVSRLDLVVKNYNQLILELNIIRDHWQSLRPPEQTGAEFFKLVIATEKVLWSQHNQDINQMREAVIELRTQPNDMVTQVMSQPVLSKIEQTLLPEKSTQLEILPAKTEIIPEETVEIEVVKPEKQEPKKQNKKDLPHAFVVMPFGRKKGPDGRWIDFNSIYQQLIKPALEEAGFESFRADEESVSGDILTDMFQELLLADLVLTDLSIDNANVYYELGVRHALRKRGLVHIQCGRAYMPYDIFNVRTIPYQCDENGCPDPKHLEKDKQAIVKMARATWESDENRIHSPIFQLLAGLEEPDRRALRTPLATGYWQEYKEWQELVLIAQRQKRIGDVLLLTEEVRNPLIKEEAIADAGKALKNLGNHALALQEYRQGLKINSKNSEFRLEEAFHLSRLKQSEEAIVKLEGLLQDEPNNIKALFYLAGIYTEMWRDEWLKIKNEQERLEEAYEAAHLLRKAIKTYLKGYRLNQDHYHSGISALIFSCVLEHLVEQVGEDSDLEDEAIRQQLPSLKGAVQFTLDSVAQRESNDFWVFVCLADFAVCTAEDPKQVMKAYKKAFTLAGKNKFALKSTLDQLKLLEALSFRPDYVQSGIAVIQAELERFEDQEEAVADTTSNEPASVFLFSGHMIDSPNRAQPRFPADMEREARQKIEDVLDKLHACSGSMAIAPGAACGGDILFIEACLERNIKVEVFLTFSQAEFIQDSVSFAGDNWVARFYAIQKHPNVTIHLQPERLGSVPEGDSPYERNNRWALYSTLMYGIERVRLVVLWNGKGGDAPGGTGDMVQQVRQLGGIVEHIDTTKFDYWKMNEKVVEFPKTIEMAGQVQES</sequence>
<accession>K9WAJ7</accession>
<keyword evidence="5" id="KW-1185">Reference proteome</keyword>
<keyword evidence="1" id="KW-0802">TPR repeat</keyword>
<reference evidence="4 5" key="1">
    <citation type="submission" date="2012-06" db="EMBL/GenBank/DDBJ databases">
        <title>Finished chromosome of genome of Microcoleus sp. PCC 7113.</title>
        <authorList>
            <consortium name="US DOE Joint Genome Institute"/>
            <person name="Gugger M."/>
            <person name="Coursin T."/>
            <person name="Rippka R."/>
            <person name="Tandeau De Marsac N."/>
            <person name="Huntemann M."/>
            <person name="Wei C.-L."/>
            <person name="Han J."/>
            <person name="Detter J.C."/>
            <person name="Han C."/>
            <person name="Tapia R."/>
            <person name="Chen A."/>
            <person name="Kyrpides N."/>
            <person name="Mavromatis K."/>
            <person name="Markowitz V."/>
            <person name="Szeto E."/>
            <person name="Ivanova N."/>
            <person name="Pagani I."/>
            <person name="Pati A."/>
            <person name="Goodwin L."/>
            <person name="Nordberg H.P."/>
            <person name="Cantor M.N."/>
            <person name="Hua S.X."/>
            <person name="Woyke T."/>
            <person name="Kerfeld C.A."/>
        </authorList>
    </citation>
    <scope>NUCLEOTIDE SEQUENCE [LARGE SCALE GENOMIC DNA]</scope>
    <source>
        <strain evidence="4 5">PCC 7113</strain>
    </source>
</reference>
<dbReference type="STRING" id="1173027.Mic7113_1369"/>
<name>K9WAJ7_9CYAN</name>
<feature type="transmembrane region" description="Helical" evidence="2">
    <location>
        <begin position="210"/>
        <end position="227"/>
    </location>
</feature>
<dbReference type="Gene3D" id="1.25.40.10">
    <property type="entry name" value="Tetratricopeptide repeat domain"/>
    <property type="match status" value="1"/>
</dbReference>
<dbReference type="Proteomes" id="UP000010471">
    <property type="component" value="Chromosome"/>
</dbReference>
<dbReference type="KEGG" id="mic:Mic7113_1369"/>
<dbReference type="NCBIfam" id="NF033634">
    <property type="entry name" value="SLATT_1"/>
    <property type="match status" value="1"/>
</dbReference>
<proteinExistence type="predicted"/>
<dbReference type="PROSITE" id="PS50005">
    <property type="entry name" value="TPR"/>
    <property type="match status" value="1"/>
</dbReference>
<dbReference type="RefSeq" id="WP_015181413.1">
    <property type="nucleotide sequence ID" value="NC_019738.1"/>
</dbReference>